<protein>
    <submittedName>
        <fullName evidence="2">Uncharacterized protein</fullName>
    </submittedName>
</protein>
<evidence type="ECO:0000256" key="1">
    <source>
        <dbReference type="SAM" id="MobiDB-lite"/>
    </source>
</evidence>
<sequence length="246" mass="27024">MDLLTPVSSPSPHGSTHSYIVTTPSWIYSLLYSHHPLMDLFLLIRSPPPHGSTPSYTVTTPSWIYYLPYCHHPLMDLLTHHSLTPAQSPCFAPPPRVPVSCSTCPSIMSVRRRKQWPQQGVDKRNLPSSASSPTLPPSLGRASRDTADVSCPSPLRQPTSLESHHYRCLHVRSVQREVGHGSVTSRAIPPLSPTRGSELQRGNLTVGGALRVGSSGVAALFRARAWFPNRGVSVREQSRGRVEFVS</sequence>
<proteinExistence type="predicted"/>
<evidence type="ECO:0000313" key="3">
    <source>
        <dbReference type="Proteomes" id="UP001519460"/>
    </source>
</evidence>
<organism evidence="2 3">
    <name type="scientific">Batillaria attramentaria</name>
    <dbReference type="NCBI Taxonomy" id="370345"/>
    <lineage>
        <taxon>Eukaryota</taxon>
        <taxon>Metazoa</taxon>
        <taxon>Spiralia</taxon>
        <taxon>Lophotrochozoa</taxon>
        <taxon>Mollusca</taxon>
        <taxon>Gastropoda</taxon>
        <taxon>Caenogastropoda</taxon>
        <taxon>Sorbeoconcha</taxon>
        <taxon>Cerithioidea</taxon>
        <taxon>Batillariidae</taxon>
        <taxon>Batillaria</taxon>
    </lineage>
</organism>
<feature type="region of interest" description="Disordered" evidence="1">
    <location>
        <begin position="180"/>
        <end position="200"/>
    </location>
</feature>
<dbReference type="EMBL" id="JACVVK020000403">
    <property type="protein sequence ID" value="KAK7475527.1"/>
    <property type="molecule type" value="Genomic_DNA"/>
</dbReference>
<comment type="caution">
    <text evidence="2">The sequence shown here is derived from an EMBL/GenBank/DDBJ whole genome shotgun (WGS) entry which is preliminary data.</text>
</comment>
<dbReference type="Proteomes" id="UP001519460">
    <property type="component" value="Unassembled WGS sequence"/>
</dbReference>
<feature type="compositionally biased region" description="Low complexity" evidence="1">
    <location>
        <begin position="126"/>
        <end position="139"/>
    </location>
</feature>
<dbReference type="AlphaFoldDB" id="A0ABD0JKS2"/>
<name>A0ABD0JKS2_9CAEN</name>
<reference evidence="2 3" key="1">
    <citation type="journal article" date="2023" name="Sci. Data">
        <title>Genome assembly of the Korean intertidal mud-creeper Batillaria attramentaria.</title>
        <authorList>
            <person name="Patra A.K."/>
            <person name="Ho P.T."/>
            <person name="Jun S."/>
            <person name="Lee S.J."/>
            <person name="Kim Y."/>
            <person name="Won Y.J."/>
        </authorList>
    </citation>
    <scope>NUCLEOTIDE SEQUENCE [LARGE SCALE GENOMIC DNA]</scope>
    <source>
        <strain evidence="2">Wonlab-2016</strain>
    </source>
</reference>
<evidence type="ECO:0000313" key="2">
    <source>
        <dbReference type="EMBL" id="KAK7475527.1"/>
    </source>
</evidence>
<accession>A0ABD0JKS2</accession>
<keyword evidence="3" id="KW-1185">Reference proteome</keyword>
<feature type="region of interest" description="Disordered" evidence="1">
    <location>
        <begin position="112"/>
        <end position="157"/>
    </location>
</feature>
<gene>
    <name evidence="2" type="ORF">BaRGS_00033216</name>
</gene>